<dbReference type="STRING" id="341454.A0A4S2N4W8"/>
<feature type="compositionally biased region" description="Acidic residues" evidence="2">
    <location>
        <begin position="461"/>
        <end position="476"/>
    </location>
</feature>
<feature type="compositionally biased region" description="Acidic residues" evidence="2">
    <location>
        <begin position="412"/>
        <end position="422"/>
    </location>
</feature>
<dbReference type="AlphaFoldDB" id="A0A4S2N4W8"/>
<dbReference type="InParanoid" id="A0A4S2N4W8"/>
<dbReference type="InterPro" id="IPR013883">
    <property type="entry name" value="TF_Iwr1_dom"/>
</dbReference>
<feature type="region of interest" description="Disordered" evidence="2">
    <location>
        <begin position="1"/>
        <end position="270"/>
    </location>
</feature>
<feature type="compositionally biased region" description="Basic and acidic residues" evidence="2">
    <location>
        <begin position="233"/>
        <end position="247"/>
    </location>
</feature>
<name>A0A4S2N4W8_9PEZI</name>
<dbReference type="EMBL" id="ML220113">
    <property type="protein sequence ID" value="TGZ84312.1"/>
    <property type="molecule type" value="Genomic_DNA"/>
</dbReference>
<proteinExistence type="inferred from homology"/>
<dbReference type="GO" id="GO:0005737">
    <property type="term" value="C:cytoplasm"/>
    <property type="evidence" value="ECO:0007669"/>
    <property type="project" value="TreeGrafter"/>
</dbReference>
<keyword evidence="5" id="KW-1185">Reference proteome</keyword>
<feature type="region of interest" description="Disordered" evidence="2">
    <location>
        <begin position="286"/>
        <end position="340"/>
    </location>
</feature>
<feature type="compositionally biased region" description="Acidic residues" evidence="2">
    <location>
        <begin position="381"/>
        <end position="404"/>
    </location>
</feature>
<dbReference type="PANTHER" id="PTHR28063:SF1">
    <property type="entry name" value="RNA POLYMERASE II NUCLEAR LOCALIZATION PROTEIN IWR1"/>
    <property type="match status" value="1"/>
</dbReference>
<feature type="compositionally biased region" description="Basic and acidic residues" evidence="2">
    <location>
        <begin position="259"/>
        <end position="270"/>
    </location>
</feature>
<feature type="domain" description="Transcription factor Iwr1" evidence="3">
    <location>
        <begin position="341"/>
        <end position="416"/>
    </location>
</feature>
<protein>
    <recommendedName>
        <fullName evidence="3">Transcription factor Iwr1 domain-containing protein</fullName>
    </recommendedName>
</protein>
<sequence>MSSKQSLESVKQPPRTIRIKRPRDETPVTSLYLDDSSPGDSKRLKTSTPSTPTYFFRLAHTVPTPFQPSTSSTTSSLASRSNRDQVPVVLDARKLHPKDQAPSSSGASTPLKRKLAPQDEPTSPSSEYDDGSASSVAGSVTPDSNISRAGTPSDTSRGPGAVRRFVLTRETKRKRMHPYRAVFERVQDTPSSSSIVPSPSAEITKQTGAVNGVVEPALSAPPSPPRKRKLPGIRKDPIERARIEKHQSQQKQKQQQQQRGDKNDEFDISEEMRKMVLDYLEADTRNALGGLPATTTSTTTTTTTASPAKPVDKIGGGLGGGTWDDTKPSSDAAMGNSDGEDDYVYDVYIREELNAEAANAGKEGENVGVIVFRGEEDEEWWYENADEDDPDDYAFDTDDEDSNAEDYIANEYPDEDEYEWASDDERGVWDSDDEEGMEGVVEYARGKPVHIGRMGRGARDSDEEFDLENDSSSDDEERIRRFVREAGV</sequence>
<evidence type="ECO:0000256" key="2">
    <source>
        <dbReference type="SAM" id="MobiDB-lite"/>
    </source>
</evidence>
<evidence type="ECO:0000256" key="1">
    <source>
        <dbReference type="ARBA" id="ARBA00010218"/>
    </source>
</evidence>
<evidence type="ECO:0000313" key="5">
    <source>
        <dbReference type="Proteomes" id="UP000298138"/>
    </source>
</evidence>
<dbReference type="InterPro" id="IPR040150">
    <property type="entry name" value="Iwr1"/>
</dbReference>
<dbReference type="GO" id="GO:0006606">
    <property type="term" value="P:protein import into nucleus"/>
    <property type="evidence" value="ECO:0007669"/>
    <property type="project" value="InterPro"/>
</dbReference>
<feature type="compositionally biased region" description="Low complexity" evidence="2">
    <location>
        <begin position="249"/>
        <end position="258"/>
    </location>
</feature>
<feature type="compositionally biased region" description="Low complexity" evidence="2">
    <location>
        <begin position="61"/>
        <end position="80"/>
    </location>
</feature>
<dbReference type="Pfam" id="PF08574">
    <property type="entry name" value="Iwr1"/>
    <property type="match status" value="1"/>
</dbReference>
<evidence type="ECO:0000313" key="4">
    <source>
        <dbReference type="EMBL" id="TGZ84312.1"/>
    </source>
</evidence>
<reference evidence="4 5" key="1">
    <citation type="submission" date="2019-04" db="EMBL/GenBank/DDBJ databases">
        <title>Comparative genomics and transcriptomics to analyze fruiting body development in filamentous ascomycetes.</title>
        <authorList>
            <consortium name="DOE Joint Genome Institute"/>
            <person name="Lutkenhaus R."/>
            <person name="Traeger S."/>
            <person name="Breuer J."/>
            <person name="Kuo A."/>
            <person name="Lipzen A."/>
            <person name="Pangilinan J."/>
            <person name="Dilworth D."/>
            <person name="Sandor L."/>
            <person name="Poggeler S."/>
            <person name="Barry K."/>
            <person name="Grigoriev I.V."/>
            <person name="Nowrousian M."/>
        </authorList>
    </citation>
    <scope>NUCLEOTIDE SEQUENCE [LARGE SCALE GENOMIC DNA]</scope>
    <source>
        <strain evidence="4 5">CBS 389.68</strain>
    </source>
</reference>
<evidence type="ECO:0000259" key="3">
    <source>
        <dbReference type="Pfam" id="PF08574"/>
    </source>
</evidence>
<dbReference type="PANTHER" id="PTHR28063">
    <property type="entry name" value="RNA POLYMERASE II NUCLEAR LOCALIZATION PROTEIN IWR1"/>
    <property type="match status" value="1"/>
</dbReference>
<feature type="region of interest" description="Disordered" evidence="2">
    <location>
        <begin position="381"/>
        <end position="435"/>
    </location>
</feature>
<accession>A0A4S2N4W8</accession>
<feature type="compositionally biased region" description="Low complexity" evidence="2">
    <location>
        <begin position="293"/>
        <end position="306"/>
    </location>
</feature>
<comment type="similarity">
    <text evidence="1">Belongs to the IWR1/SLC7A6OS family.</text>
</comment>
<gene>
    <name evidence="4" type="ORF">EX30DRAFT_103593</name>
</gene>
<feature type="compositionally biased region" description="Polar residues" evidence="2">
    <location>
        <begin position="120"/>
        <end position="156"/>
    </location>
</feature>
<dbReference type="Proteomes" id="UP000298138">
    <property type="component" value="Unassembled WGS sequence"/>
</dbReference>
<organism evidence="4 5">
    <name type="scientific">Ascodesmis nigricans</name>
    <dbReference type="NCBI Taxonomy" id="341454"/>
    <lineage>
        <taxon>Eukaryota</taxon>
        <taxon>Fungi</taxon>
        <taxon>Dikarya</taxon>
        <taxon>Ascomycota</taxon>
        <taxon>Pezizomycotina</taxon>
        <taxon>Pezizomycetes</taxon>
        <taxon>Pezizales</taxon>
        <taxon>Ascodesmidaceae</taxon>
        <taxon>Ascodesmis</taxon>
    </lineage>
</organism>
<feature type="compositionally biased region" description="Low complexity" evidence="2">
    <location>
        <begin position="190"/>
        <end position="200"/>
    </location>
</feature>
<dbReference type="OrthoDB" id="6255506at2759"/>
<feature type="region of interest" description="Disordered" evidence="2">
    <location>
        <begin position="451"/>
        <end position="478"/>
    </location>
</feature>